<dbReference type="EMBL" id="CP036425">
    <property type="protein sequence ID" value="QDU34989.1"/>
    <property type="molecule type" value="Genomic_DNA"/>
</dbReference>
<dbReference type="PANTHER" id="PTHR10381">
    <property type="entry name" value="ATP-DEPENDENT CLP PROTEASE PROTEOLYTIC SUBUNIT"/>
    <property type="match status" value="1"/>
</dbReference>
<name>A0A517YXR1_9BACT</name>
<comment type="catalytic activity">
    <reaction evidence="5 6 8">
        <text>Hydrolysis of proteins to small peptides in the presence of ATP and magnesium. alpha-casein is the usual test substrate. In the absence of ATP, only oligopeptides shorter than five residues are hydrolyzed (such as succinyl-Leu-Tyr-|-NHMec, and Leu-Tyr-Leu-|-Tyr-Trp, in which cleavage of the -Tyr-|-Leu- and -Tyr-|-Trp bonds also occurs).</text>
        <dbReference type="EC" id="3.4.21.92"/>
    </reaction>
</comment>
<evidence type="ECO:0000256" key="7">
    <source>
        <dbReference type="PROSITE-ProRule" id="PRU10085"/>
    </source>
</evidence>
<dbReference type="RefSeq" id="WP_145079637.1">
    <property type="nucleotide sequence ID" value="NZ_CP036425.1"/>
</dbReference>
<feature type="active site" evidence="7">
    <location>
        <position position="98"/>
    </location>
</feature>
<gene>
    <name evidence="12" type="primary">clpP_3</name>
    <name evidence="6" type="synonym">clpP</name>
    <name evidence="12" type="ORF">KS4_30660</name>
</gene>
<feature type="active site" evidence="6 8">
    <location>
        <position position="123"/>
    </location>
</feature>
<evidence type="ECO:0000256" key="4">
    <source>
        <dbReference type="ARBA" id="ARBA00022825"/>
    </source>
</evidence>
<evidence type="ECO:0000256" key="11">
    <source>
        <dbReference type="RuleBase" id="RU003567"/>
    </source>
</evidence>
<dbReference type="GO" id="GO:0004176">
    <property type="term" value="F:ATP-dependent peptidase activity"/>
    <property type="evidence" value="ECO:0007669"/>
    <property type="project" value="InterPro"/>
</dbReference>
<dbReference type="GO" id="GO:0006515">
    <property type="term" value="P:protein quality control for misfolded or incompletely synthesized proteins"/>
    <property type="evidence" value="ECO:0007669"/>
    <property type="project" value="TreeGrafter"/>
</dbReference>
<reference evidence="12 13" key="1">
    <citation type="submission" date="2019-02" db="EMBL/GenBank/DDBJ databases">
        <title>Deep-cultivation of Planctomycetes and their phenomic and genomic characterization uncovers novel biology.</title>
        <authorList>
            <person name="Wiegand S."/>
            <person name="Jogler M."/>
            <person name="Boedeker C."/>
            <person name="Pinto D."/>
            <person name="Vollmers J."/>
            <person name="Rivas-Marin E."/>
            <person name="Kohn T."/>
            <person name="Peeters S.H."/>
            <person name="Heuer A."/>
            <person name="Rast P."/>
            <person name="Oberbeckmann S."/>
            <person name="Bunk B."/>
            <person name="Jeske O."/>
            <person name="Meyerdierks A."/>
            <person name="Storesund J.E."/>
            <person name="Kallscheuer N."/>
            <person name="Luecker S."/>
            <person name="Lage O.M."/>
            <person name="Pohl T."/>
            <person name="Merkel B.J."/>
            <person name="Hornburger P."/>
            <person name="Mueller R.-W."/>
            <person name="Bruemmer F."/>
            <person name="Labrenz M."/>
            <person name="Spormann A.M."/>
            <person name="Op den Camp H."/>
            <person name="Overmann J."/>
            <person name="Amann R."/>
            <person name="Jetten M.S.M."/>
            <person name="Mascher T."/>
            <person name="Medema M.H."/>
            <person name="Devos D.P."/>
            <person name="Kaster A.-K."/>
            <person name="Ovreas L."/>
            <person name="Rohde M."/>
            <person name="Galperin M.Y."/>
            <person name="Jogler C."/>
        </authorList>
    </citation>
    <scope>NUCLEOTIDE SEQUENCE [LARGE SCALE GENOMIC DNA]</scope>
    <source>
        <strain evidence="12 13">KS4</strain>
    </source>
</reference>
<dbReference type="PROSITE" id="PS00382">
    <property type="entry name" value="CLP_PROTEASE_HIS"/>
    <property type="match status" value="1"/>
</dbReference>
<protein>
    <recommendedName>
        <fullName evidence="6 11">ATP-dependent Clp protease proteolytic subunit</fullName>
        <ecNumber evidence="6 9">3.4.21.92</ecNumber>
    </recommendedName>
    <alternativeName>
        <fullName evidence="6">Endopeptidase Clp</fullName>
    </alternativeName>
</protein>
<evidence type="ECO:0000256" key="9">
    <source>
        <dbReference type="RuleBase" id="RU000549"/>
    </source>
</evidence>
<dbReference type="GO" id="GO:0009368">
    <property type="term" value="C:endopeptidase Clp complex"/>
    <property type="evidence" value="ECO:0007669"/>
    <property type="project" value="TreeGrafter"/>
</dbReference>
<dbReference type="OrthoDB" id="9802800at2"/>
<evidence type="ECO:0000313" key="13">
    <source>
        <dbReference type="Proteomes" id="UP000317369"/>
    </source>
</evidence>
<dbReference type="HAMAP" id="MF_00444">
    <property type="entry name" value="ClpP"/>
    <property type="match status" value="1"/>
</dbReference>
<comment type="function">
    <text evidence="6 10">Cleaves peptides in various proteins in a process that requires ATP hydrolysis. Has a chymotrypsin-like activity. Plays a major role in the degradation of misfolded proteins.</text>
</comment>
<dbReference type="NCBIfam" id="NF001368">
    <property type="entry name" value="PRK00277.1"/>
    <property type="match status" value="1"/>
</dbReference>
<dbReference type="SUPFAM" id="SSF52096">
    <property type="entry name" value="ClpP/crotonase"/>
    <property type="match status" value="1"/>
</dbReference>
<dbReference type="AlphaFoldDB" id="A0A517YXR1"/>
<dbReference type="FunFam" id="3.90.226.10:FF:000001">
    <property type="entry name" value="ATP-dependent Clp protease proteolytic subunit"/>
    <property type="match status" value="1"/>
</dbReference>
<dbReference type="GO" id="GO:0005737">
    <property type="term" value="C:cytoplasm"/>
    <property type="evidence" value="ECO:0007669"/>
    <property type="project" value="UniProtKB-SubCell"/>
</dbReference>
<keyword evidence="6" id="KW-0963">Cytoplasm</keyword>
<keyword evidence="2 6" id="KW-0645">Protease</keyword>
<keyword evidence="4 6" id="KW-0720">Serine protease</keyword>
<evidence type="ECO:0000256" key="8">
    <source>
        <dbReference type="PROSITE-ProRule" id="PRU10086"/>
    </source>
</evidence>
<keyword evidence="13" id="KW-1185">Reference proteome</keyword>
<evidence type="ECO:0000256" key="3">
    <source>
        <dbReference type="ARBA" id="ARBA00022801"/>
    </source>
</evidence>
<feature type="active site" description="Nucleophile" evidence="6">
    <location>
        <position position="98"/>
    </location>
</feature>
<dbReference type="InterPro" id="IPR029045">
    <property type="entry name" value="ClpP/crotonase-like_dom_sf"/>
</dbReference>
<dbReference type="PRINTS" id="PR00127">
    <property type="entry name" value="CLPPROTEASEP"/>
</dbReference>
<dbReference type="PANTHER" id="PTHR10381:SF11">
    <property type="entry name" value="ATP-DEPENDENT CLP PROTEASE PROTEOLYTIC SUBUNIT, MITOCHONDRIAL"/>
    <property type="match status" value="1"/>
</dbReference>
<dbReference type="InterPro" id="IPR033135">
    <property type="entry name" value="ClpP_His_AS"/>
</dbReference>
<dbReference type="GO" id="GO:0004252">
    <property type="term" value="F:serine-type endopeptidase activity"/>
    <property type="evidence" value="ECO:0007669"/>
    <property type="project" value="UniProtKB-UniRule"/>
</dbReference>
<evidence type="ECO:0000256" key="1">
    <source>
        <dbReference type="ARBA" id="ARBA00007039"/>
    </source>
</evidence>
<evidence type="ECO:0000256" key="6">
    <source>
        <dbReference type="HAMAP-Rule" id="MF_00444"/>
    </source>
</evidence>
<evidence type="ECO:0000256" key="5">
    <source>
        <dbReference type="ARBA" id="ARBA00034021"/>
    </source>
</evidence>
<dbReference type="Pfam" id="PF00574">
    <property type="entry name" value="CLP_protease"/>
    <property type="match status" value="1"/>
</dbReference>
<evidence type="ECO:0000313" key="12">
    <source>
        <dbReference type="EMBL" id="QDU34989.1"/>
    </source>
</evidence>
<dbReference type="CDD" id="cd07017">
    <property type="entry name" value="S14_ClpP_2"/>
    <property type="match status" value="1"/>
</dbReference>
<dbReference type="InterPro" id="IPR018215">
    <property type="entry name" value="ClpP_Ser_AS"/>
</dbReference>
<comment type="subcellular location">
    <subcellularLocation>
        <location evidence="6">Cytoplasm</location>
    </subcellularLocation>
</comment>
<organism evidence="12 13">
    <name type="scientific">Poriferisphaera corsica</name>
    <dbReference type="NCBI Taxonomy" id="2528020"/>
    <lineage>
        <taxon>Bacteria</taxon>
        <taxon>Pseudomonadati</taxon>
        <taxon>Planctomycetota</taxon>
        <taxon>Phycisphaerae</taxon>
        <taxon>Phycisphaerales</taxon>
        <taxon>Phycisphaeraceae</taxon>
        <taxon>Poriferisphaera</taxon>
    </lineage>
</organism>
<comment type="similarity">
    <text evidence="1 6 11">Belongs to the peptidase S14 family.</text>
</comment>
<dbReference type="Proteomes" id="UP000317369">
    <property type="component" value="Chromosome"/>
</dbReference>
<sequence>MPLVPTVIEKTGRGERVYDIYSRLLKDRIIFLGGAVTDETANLVVAQLLFLSNEDPNSDIHFYVNSPGGSVTAGMGVYDTMQFIRPKVQTYCIGLAASMGSVLFMAGAKGSRHMLPNSRVLLHQPLLGGVSEGQATDLSIQAAEMLKTRERLYNVMCDHTGQDFDTIARDCERDKWLDAQAAVEYGCADDVLKHLPTDND</sequence>
<dbReference type="InterPro" id="IPR001907">
    <property type="entry name" value="ClpP"/>
</dbReference>
<comment type="subunit">
    <text evidence="6">Fourteen ClpP subunits assemble into 2 heptameric rings which stack back to back to give a disk-like structure with a central cavity, resembling the structure of eukaryotic proteasomes.</text>
</comment>
<dbReference type="KEGG" id="pcor:KS4_30660"/>
<proteinExistence type="inferred from homology"/>
<dbReference type="GO" id="GO:0051117">
    <property type="term" value="F:ATPase binding"/>
    <property type="evidence" value="ECO:0007669"/>
    <property type="project" value="TreeGrafter"/>
</dbReference>
<dbReference type="EC" id="3.4.21.92" evidence="6 9"/>
<dbReference type="InterPro" id="IPR023562">
    <property type="entry name" value="ClpP/TepA"/>
</dbReference>
<dbReference type="PROSITE" id="PS00381">
    <property type="entry name" value="CLP_PROTEASE_SER"/>
    <property type="match status" value="1"/>
</dbReference>
<accession>A0A517YXR1</accession>
<dbReference type="NCBIfam" id="NF009205">
    <property type="entry name" value="PRK12553.1"/>
    <property type="match status" value="1"/>
</dbReference>
<dbReference type="Gene3D" id="3.90.226.10">
    <property type="entry name" value="2-enoyl-CoA Hydratase, Chain A, domain 1"/>
    <property type="match status" value="1"/>
</dbReference>
<keyword evidence="3 6" id="KW-0378">Hydrolase</keyword>
<evidence type="ECO:0000256" key="2">
    <source>
        <dbReference type="ARBA" id="ARBA00022670"/>
    </source>
</evidence>
<evidence type="ECO:0000256" key="10">
    <source>
        <dbReference type="RuleBase" id="RU000550"/>
    </source>
</evidence>